<dbReference type="Proteomes" id="UP000474640">
    <property type="component" value="Unassembled WGS sequence"/>
</dbReference>
<evidence type="ECO:0000313" key="9">
    <source>
        <dbReference type="EMBL" id="KAF3283372.1"/>
    </source>
</evidence>
<evidence type="ECO:0000256" key="5">
    <source>
        <dbReference type="ARBA" id="ARBA00038359"/>
    </source>
</evidence>
<evidence type="ECO:0000256" key="4">
    <source>
        <dbReference type="ARBA" id="ARBA00023136"/>
    </source>
</evidence>
<comment type="similarity">
    <text evidence="5">Belongs to the SAT4 family.</text>
</comment>
<feature type="transmembrane region" description="Helical" evidence="7">
    <location>
        <begin position="107"/>
        <end position="129"/>
    </location>
</feature>
<feature type="region of interest" description="Disordered" evidence="6">
    <location>
        <begin position="326"/>
        <end position="345"/>
    </location>
</feature>
<dbReference type="InterPro" id="IPR052337">
    <property type="entry name" value="SAT4-like"/>
</dbReference>
<organism evidence="9 10">
    <name type="scientific">Orbilia oligospora</name>
    <name type="common">Nematode-trapping fungus</name>
    <name type="synonym">Arthrobotrys oligospora</name>
    <dbReference type="NCBI Taxonomy" id="2813651"/>
    <lineage>
        <taxon>Eukaryota</taxon>
        <taxon>Fungi</taxon>
        <taxon>Dikarya</taxon>
        <taxon>Ascomycota</taxon>
        <taxon>Pezizomycotina</taxon>
        <taxon>Orbiliomycetes</taxon>
        <taxon>Orbiliales</taxon>
        <taxon>Orbiliaceae</taxon>
        <taxon>Orbilia</taxon>
    </lineage>
</organism>
<reference evidence="9 10" key="1">
    <citation type="submission" date="2020-01" db="EMBL/GenBank/DDBJ databases">
        <authorList>
            <person name="Palmer J.M."/>
        </authorList>
    </citation>
    <scope>NUCLEOTIDE SEQUENCE [LARGE SCALE GENOMIC DNA]</scope>
    <source>
        <strain evidence="9 10">TWF970</strain>
    </source>
</reference>
<proteinExistence type="inferred from homology"/>
<keyword evidence="2 7" id="KW-0812">Transmembrane</keyword>
<evidence type="ECO:0000313" key="10">
    <source>
        <dbReference type="Proteomes" id="UP000474640"/>
    </source>
</evidence>
<dbReference type="Pfam" id="PF20684">
    <property type="entry name" value="Fung_rhodopsin"/>
    <property type="match status" value="1"/>
</dbReference>
<feature type="transmembrane region" description="Helical" evidence="7">
    <location>
        <begin position="63"/>
        <end position="82"/>
    </location>
</feature>
<evidence type="ECO:0000256" key="2">
    <source>
        <dbReference type="ARBA" id="ARBA00022692"/>
    </source>
</evidence>
<comment type="caution">
    <text evidence="9">The sequence shown here is derived from an EMBL/GenBank/DDBJ whole genome shotgun (WGS) entry which is preliminary data.</text>
</comment>
<keyword evidence="3 7" id="KW-1133">Transmembrane helix</keyword>
<name>A0A7C8RGB7_ORBOL</name>
<feature type="transmembrane region" description="Helical" evidence="7">
    <location>
        <begin position="184"/>
        <end position="207"/>
    </location>
</feature>
<keyword evidence="4 7" id="KW-0472">Membrane</keyword>
<feature type="transmembrane region" description="Helical" evidence="7">
    <location>
        <begin position="219"/>
        <end position="243"/>
    </location>
</feature>
<feature type="transmembrane region" description="Helical" evidence="7">
    <location>
        <begin position="141"/>
        <end position="162"/>
    </location>
</feature>
<dbReference type="InterPro" id="IPR049326">
    <property type="entry name" value="Rhodopsin_dom_fungi"/>
</dbReference>
<dbReference type="OrthoDB" id="3934549at2759"/>
<dbReference type="GO" id="GO:0016020">
    <property type="term" value="C:membrane"/>
    <property type="evidence" value="ECO:0007669"/>
    <property type="project" value="UniProtKB-SubCell"/>
</dbReference>
<dbReference type="PANTHER" id="PTHR33048:SF123">
    <property type="entry name" value="INTEGRAL MEMBRANE PROTEIN"/>
    <property type="match status" value="1"/>
</dbReference>
<evidence type="ECO:0000256" key="7">
    <source>
        <dbReference type="SAM" id="Phobius"/>
    </source>
</evidence>
<evidence type="ECO:0000259" key="8">
    <source>
        <dbReference type="Pfam" id="PF20684"/>
    </source>
</evidence>
<feature type="compositionally biased region" description="Basic and acidic residues" evidence="6">
    <location>
        <begin position="326"/>
        <end position="343"/>
    </location>
</feature>
<feature type="domain" description="Rhodopsin" evidence="8">
    <location>
        <begin position="47"/>
        <end position="283"/>
    </location>
</feature>
<dbReference type="EMBL" id="JAABOJ010000011">
    <property type="protein sequence ID" value="KAF3283372.1"/>
    <property type="molecule type" value="Genomic_DNA"/>
</dbReference>
<evidence type="ECO:0000256" key="1">
    <source>
        <dbReference type="ARBA" id="ARBA00004141"/>
    </source>
</evidence>
<protein>
    <recommendedName>
        <fullName evidence="8">Rhodopsin domain-containing protein</fullName>
    </recommendedName>
</protein>
<feature type="transmembrane region" description="Helical" evidence="7">
    <location>
        <begin position="29"/>
        <end position="51"/>
    </location>
</feature>
<sequence>MKNNFNMSDSLPPPPELDPVYAAETRQPLFYGITFALLICSLAVVSLRFYCRAVLIRKIGLDDWLILVGLVLAWVLGVLNYFHVSHGTGKHIETITFDALIPTLKHWYAYQLIYPIVLCIIKLSILSFYKGISPQKPYQIAIWSTIGLVLAYTIAIEFVYMFECPKPSMSWSVTFPTGCMNLSVLYYTSASINILTDILILCLPIPVLMTIQIQKRKRIALVGIFFIGFIAVLASVSRIWALWLYQNTKDVSYDAIFILLFSNIEINLAIITASAPPLRPLFKGVFKSSSYGHSYGYPTRSNDGWTGRSRSDGGVQLSRLGVNDDTRRQTKIRGGKEGHTRNESEEEIVAKNSDGIVRTRDINVTITNQQSTESLPV</sequence>
<evidence type="ECO:0000256" key="6">
    <source>
        <dbReference type="SAM" id="MobiDB-lite"/>
    </source>
</evidence>
<gene>
    <name evidence="9" type="ORF">TWF970_001353</name>
</gene>
<evidence type="ECO:0000256" key="3">
    <source>
        <dbReference type="ARBA" id="ARBA00022989"/>
    </source>
</evidence>
<dbReference type="PANTHER" id="PTHR33048">
    <property type="entry name" value="PTH11-LIKE INTEGRAL MEMBRANE PROTEIN (AFU_ORTHOLOGUE AFUA_5G11245)"/>
    <property type="match status" value="1"/>
</dbReference>
<accession>A0A7C8RGB7</accession>
<dbReference type="AlphaFoldDB" id="A0A7C8RGB7"/>
<feature type="transmembrane region" description="Helical" evidence="7">
    <location>
        <begin position="255"/>
        <end position="278"/>
    </location>
</feature>
<comment type="subcellular location">
    <subcellularLocation>
        <location evidence="1">Membrane</location>
        <topology evidence="1">Multi-pass membrane protein</topology>
    </subcellularLocation>
</comment>